<organism evidence="1">
    <name type="scientific">Amphimedon queenslandica</name>
    <name type="common">Sponge</name>
    <dbReference type="NCBI Taxonomy" id="400682"/>
    <lineage>
        <taxon>Eukaryota</taxon>
        <taxon>Metazoa</taxon>
        <taxon>Porifera</taxon>
        <taxon>Demospongiae</taxon>
        <taxon>Heteroscleromorpha</taxon>
        <taxon>Haplosclerida</taxon>
        <taxon>Niphatidae</taxon>
        <taxon>Amphimedon</taxon>
    </lineage>
</organism>
<dbReference type="EnsemblMetazoa" id="Aqu2.1.12384_001">
    <property type="protein sequence ID" value="Aqu2.1.12384_001"/>
    <property type="gene ID" value="Aqu2.1.12384"/>
</dbReference>
<name>A0A1X7TDF9_AMPQE</name>
<protein>
    <submittedName>
        <fullName evidence="1">Uncharacterized protein</fullName>
    </submittedName>
</protein>
<evidence type="ECO:0000313" key="1">
    <source>
        <dbReference type="EnsemblMetazoa" id="Aqu2.1.12384_001"/>
    </source>
</evidence>
<dbReference type="AlphaFoldDB" id="A0A1X7TDF9"/>
<reference evidence="1" key="1">
    <citation type="submission" date="2017-05" db="UniProtKB">
        <authorList>
            <consortium name="EnsemblMetazoa"/>
        </authorList>
    </citation>
    <scope>IDENTIFICATION</scope>
</reference>
<proteinExistence type="predicted"/>
<accession>A0A1X7TDF9</accession>
<dbReference type="InParanoid" id="A0A1X7TDF9"/>
<sequence length="114" mass="13292">YIHDTNCQCEYLSFDAYINDTSTNKQYDWKYDLKACISIDSSIDQDCYIISQTKCDYFFDDDKCYQVEKCLYHYMNSDSIEVSLYVQTLDVCDMTASSTETVEICKSENGNCNI</sequence>